<sequence length="351" mass="39343">MTPPKHTSKVVREDPQDNPNALHAFHTAKRGPKNIPDHIIMSDSDQPPGSLPKDPGHPHASTSHISFNYFDQRKSNAPFGYEYYVSLPPAYTTDTTKTWPLILFLHGAGESQRGINESFASIRHGIPKVILCYDKFKSGVNPAKIDIPLAPRLRSSRQTRQGDKSTEPIDSEVCCLLAENFITATPSLNMEYGYGWNASILSALLDEIVERYRVDVERVHVTGFSMGGYGSWDLAMYSPNRFATVMPICGGGDTVRAGLIKHIPHWVHHGDKDDIIPLRASQQMVRALEKAGAPEVEFTRYPDLMHDSWTAAYGNIEVYKWMLRHKRPRDVRGDEKVVPEENKVVVGPEST</sequence>
<evidence type="ECO:0000256" key="2">
    <source>
        <dbReference type="SAM" id="MobiDB-lite"/>
    </source>
</evidence>
<dbReference type="InterPro" id="IPR003140">
    <property type="entry name" value="PLipase/COase/thioEstase"/>
</dbReference>
<feature type="domain" description="Phospholipase/carboxylesterase/thioesterase" evidence="3">
    <location>
        <begin position="198"/>
        <end position="311"/>
    </location>
</feature>
<evidence type="ECO:0000313" key="4">
    <source>
        <dbReference type="EMBL" id="KAK5093488.1"/>
    </source>
</evidence>
<evidence type="ECO:0000313" key="5">
    <source>
        <dbReference type="Proteomes" id="UP001345013"/>
    </source>
</evidence>
<dbReference type="Proteomes" id="UP001345013">
    <property type="component" value="Unassembled WGS sequence"/>
</dbReference>
<comment type="caution">
    <text evidence="4">The sequence shown here is derived from an EMBL/GenBank/DDBJ whole genome shotgun (WGS) entry which is preliminary data.</text>
</comment>
<organism evidence="4 5">
    <name type="scientific">Lithohypha guttulata</name>
    <dbReference type="NCBI Taxonomy" id="1690604"/>
    <lineage>
        <taxon>Eukaryota</taxon>
        <taxon>Fungi</taxon>
        <taxon>Dikarya</taxon>
        <taxon>Ascomycota</taxon>
        <taxon>Pezizomycotina</taxon>
        <taxon>Eurotiomycetes</taxon>
        <taxon>Chaetothyriomycetidae</taxon>
        <taxon>Chaetothyriales</taxon>
        <taxon>Trichomeriaceae</taxon>
        <taxon>Lithohypha</taxon>
    </lineage>
</organism>
<dbReference type="SUPFAM" id="SSF53474">
    <property type="entry name" value="alpha/beta-Hydrolases"/>
    <property type="match status" value="1"/>
</dbReference>
<accession>A0ABR0KCJ6</accession>
<keyword evidence="1" id="KW-0732">Signal</keyword>
<gene>
    <name evidence="4" type="ORF">LTR24_004199</name>
</gene>
<protein>
    <recommendedName>
        <fullName evidence="3">Phospholipase/carboxylesterase/thioesterase domain-containing protein</fullName>
    </recommendedName>
</protein>
<dbReference type="Pfam" id="PF02230">
    <property type="entry name" value="Abhydrolase_2"/>
    <property type="match status" value="1"/>
</dbReference>
<dbReference type="PANTHER" id="PTHR43037:SF1">
    <property type="entry name" value="BLL1128 PROTEIN"/>
    <property type="match status" value="1"/>
</dbReference>
<feature type="region of interest" description="Disordered" evidence="2">
    <location>
        <begin position="1"/>
        <end position="63"/>
    </location>
</feature>
<name>A0ABR0KCJ6_9EURO</name>
<dbReference type="InterPro" id="IPR029058">
    <property type="entry name" value="AB_hydrolase_fold"/>
</dbReference>
<evidence type="ECO:0000256" key="1">
    <source>
        <dbReference type="ARBA" id="ARBA00022729"/>
    </source>
</evidence>
<proteinExistence type="predicted"/>
<dbReference type="PANTHER" id="PTHR43037">
    <property type="entry name" value="UNNAMED PRODUCT-RELATED"/>
    <property type="match status" value="1"/>
</dbReference>
<reference evidence="4 5" key="1">
    <citation type="submission" date="2023-08" db="EMBL/GenBank/DDBJ databases">
        <title>Black Yeasts Isolated from many extreme environments.</title>
        <authorList>
            <person name="Coleine C."/>
            <person name="Stajich J.E."/>
            <person name="Selbmann L."/>
        </authorList>
    </citation>
    <scope>NUCLEOTIDE SEQUENCE [LARGE SCALE GENOMIC DNA]</scope>
    <source>
        <strain evidence="4 5">CCFEE 5885</strain>
    </source>
</reference>
<keyword evidence="5" id="KW-1185">Reference proteome</keyword>
<dbReference type="Gene3D" id="3.40.50.1820">
    <property type="entry name" value="alpha/beta hydrolase"/>
    <property type="match status" value="1"/>
</dbReference>
<evidence type="ECO:0000259" key="3">
    <source>
        <dbReference type="Pfam" id="PF02230"/>
    </source>
</evidence>
<dbReference type="InterPro" id="IPR050955">
    <property type="entry name" value="Plant_Biomass_Hydrol_Est"/>
</dbReference>
<dbReference type="EMBL" id="JAVRRG010000042">
    <property type="protein sequence ID" value="KAK5093488.1"/>
    <property type="molecule type" value="Genomic_DNA"/>
</dbReference>